<evidence type="ECO:0000256" key="13">
    <source>
        <dbReference type="RuleBase" id="RU003991"/>
    </source>
</evidence>
<dbReference type="InterPro" id="IPR036390">
    <property type="entry name" value="WH_DNA-bd_sf"/>
</dbReference>
<keyword evidence="10 12" id="KW-0234">DNA repair</keyword>
<dbReference type="NCBIfam" id="TIGR00498">
    <property type="entry name" value="lexA"/>
    <property type="match status" value="1"/>
</dbReference>
<dbReference type="InterPro" id="IPR039418">
    <property type="entry name" value="LexA-like"/>
</dbReference>
<dbReference type="InterPro" id="IPR036286">
    <property type="entry name" value="LexA/Signal_pep-like_sf"/>
</dbReference>
<dbReference type="InterPro" id="IPR036388">
    <property type="entry name" value="WH-like_DNA-bd_sf"/>
</dbReference>
<comment type="catalytic activity">
    <reaction evidence="12">
        <text>Hydrolysis of Ala-|-Gly bond in repressor LexA.</text>
        <dbReference type="EC" id="3.4.21.88"/>
    </reaction>
</comment>
<evidence type="ECO:0000256" key="3">
    <source>
        <dbReference type="ARBA" id="ARBA00022705"/>
    </source>
</evidence>
<dbReference type="PANTHER" id="PTHR33516">
    <property type="entry name" value="LEXA REPRESSOR"/>
    <property type="match status" value="1"/>
</dbReference>
<dbReference type="InterPro" id="IPR011991">
    <property type="entry name" value="ArsR-like_HTH"/>
</dbReference>
<keyword evidence="2 12" id="KW-0678">Repressor</keyword>
<dbReference type="GO" id="GO:0009432">
    <property type="term" value="P:SOS response"/>
    <property type="evidence" value="ECO:0007669"/>
    <property type="project" value="UniProtKB-UniRule"/>
</dbReference>
<feature type="active site" description="For autocatalytic cleavage activity" evidence="12">
    <location>
        <position position="147"/>
    </location>
</feature>
<evidence type="ECO:0000313" key="17">
    <source>
        <dbReference type="Proteomes" id="UP000310263"/>
    </source>
</evidence>
<protein>
    <recommendedName>
        <fullName evidence="12">LexA repressor</fullName>
        <ecNumber evidence="12">3.4.21.88</ecNumber>
    </recommendedName>
</protein>
<evidence type="ECO:0000256" key="11">
    <source>
        <dbReference type="ARBA" id="ARBA00023236"/>
    </source>
</evidence>
<dbReference type="CDD" id="cd00090">
    <property type="entry name" value="HTH_ARSR"/>
    <property type="match status" value="1"/>
</dbReference>
<keyword evidence="5 12" id="KW-0378">Hydrolase</keyword>
<name>A0A4S2F1I2_9ACTN</name>
<dbReference type="GO" id="GO:0045892">
    <property type="term" value="P:negative regulation of DNA-templated transcription"/>
    <property type="evidence" value="ECO:0007669"/>
    <property type="project" value="UniProtKB-UniRule"/>
</dbReference>
<feature type="site" description="Cleavage; by autolysis" evidence="12">
    <location>
        <begin position="112"/>
        <end position="113"/>
    </location>
</feature>
<evidence type="ECO:0000256" key="8">
    <source>
        <dbReference type="ARBA" id="ARBA00023125"/>
    </source>
</evidence>
<comment type="caution">
    <text evidence="16">The sequence shown here is derived from an EMBL/GenBank/DDBJ whole genome shotgun (WGS) entry which is preliminary data.</text>
</comment>
<dbReference type="InterPro" id="IPR050077">
    <property type="entry name" value="LexA_repressor"/>
</dbReference>
<evidence type="ECO:0000256" key="1">
    <source>
        <dbReference type="ARBA" id="ARBA00007484"/>
    </source>
</evidence>
<keyword evidence="7 12" id="KW-0805">Transcription regulation</keyword>
<reference evidence="16 17" key="1">
    <citation type="submission" date="2019-04" db="EMBL/GenBank/DDBJ databases">
        <title>Microbes associate with the intestines of laboratory mice.</title>
        <authorList>
            <person name="Navarre W."/>
            <person name="Wong E."/>
            <person name="Huang K."/>
            <person name="Tropini C."/>
            <person name="Ng K."/>
            <person name="Yu B."/>
        </authorList>
    </citation>
    <scope>NUCLEOTIDE SEQUENCE [LARGE SCALE GENOMIC DNA]</scope>
    <source>
        <strain evidence="16 17">NM07_P-09</strain>
    </source>
</reference>
<feature type="active site" description="For autocatalytic cleavage activity" evidence="12">
    <location>
        <position position="184"/>
    </location>
</feature>
<evidence type="ECO:0000256" key="9">
    <source>
        <dbReference type="ARBA" id="ARBA00023163"/>
    </source>
</evidence>
<evidence type="ECO:0000256" key="4">
    <source>
        <dbReference type="ARBA" id="ARBA00022763"/>
    </source>
</evidence>
<dbReference type="RefSeq" id="WP_136012653.1">
    <property type="nucleotide sequence ID" value="NZ_SRYE01000003.1"/>
</dbReference>
<dbReference type="SUPFAM" id="SSF51306">
    <property type="entry name" value="LexA/Signal peptidase"/>
    <property type="match status" value="1"/>
</dbReference>
<dbReference type="GO" id="GO:0004252">
    <property type="term" value="F:serine-type endopeptidase activity"/>
    <property type="evidence" value="ECO:0007669"/>
    <property type="project" value="UniProtKB-UniRule"/>
</dbReference>
<dbReference type="GO" id="GO:0006281">
    <property type="term" value="P:DNA repair"/>
    <property type="evidence" value="ECO:0007669"/>
    <property type="project" value="UniProtKB-UniRule"/>
</dbReference>
<evidence type="ECO:0000259" key="14">
    <source>
        <dbReference type="Pfam" id="PF00717"/>
    </source>
</evidence>
<dbReference type="Pfam" id="PF01726">
    <property type="entry name" value="LexA_DNA_bind"/>
    <property type="match status" value="1"/>
</dbReference>
<keyword evidence="6 12" id="KW-0068">Autocatalytic cleavage</keyword>
<feature type="domain" description="LexA repressor DNA-binding" evidence="15">
    <location>
        <begin position="5"/>
        <end position="67"/>
    </location>
</feature>
<dbReference type="InterPro" id="IPR015927">
    <property type="entry name" value="Peptidase_S24_S26A/B/C"/>
</dbReference>
<dbReference type="EMBL" id="SRYE01000003">
    <property type="protein sequence ID" value="TGY62182.1"/>
    <property type="molecule type" value="Genomic_DNA"/>
</dbReference>
<dbReference type="SUPFAM" id="SSF46785">
    <property type="entry name" value="Winged helix' DNA-binding domain"/>
    <property type="match status" value="1"/>
</dbReference>
<dbReference type="GO" id="GO:0006260">
    <property type="term" value="P:DNA replication"/>
    <property type="evidence" value="ECO:0007669"/>
    <property type="project" value="UniProtKB-UniRule"/>
</dbReference>
<dbReference type="GO" id="GO:0003677">
    <property type="term" value="F:DNA binding"/>
    <property type="evidence" value="ECO:0007669"/>
    <property type="project" value="UniProtKB-UniRule"/>
</dbReference>
<dbReference type="Gene3D" id="2.10.109.10">
    <property type="entry name" value="Umud Fragment, subunit A"/>
    <property type="match status" value="1"/>
</dbReference>
<feature type="domain" description="Peptidase S24/S26A/S26B/S26C" evidence="14">
    <location>
        <begin position="105"/>
        <end position="216"/>
    </location>
</feature>
<keyword evidence="3 12" id="KW-0235">DNA replication</keyword>
<feature type="DNA-binding region" description="H-T-H motif" evidence="12">
    <location>
        <begin position="30"/>
        <end position="50"/>
    </location>
</feature>
<comment type="similarity">
    <text evidence="1 12 13">Belongs to the peptidase S24 family.</text>
</comment>
<dbReference type="AlphaFoldDB" id="A0A4S2F1I2"/>
<evidence type="ECO:0000256" key="7">
    <source>
        <dbReference type="ARBA" id="ARBA00023015"/>
    </source>
</evidence>
<sequence>MSRPQLSHRVQQIYDFLVTYSQEHGYPPSVREIGAAVGLKSPSTVHMHLQTLEDLNLIRRTANKSRTIEIISGAEKSTPQPAAPHSSHAQVTVEHDPNDGVIRLPVVGRVAAGVPILAEQNVEDVLQLPTSVVGDSSSFVLRVRGESMINAGIFDGDYLVVSEAHDAVNGEIVVALIDDGATVKTFYREKDRCRLQPENDSMDPIYVREPHIIGRVTALMRSIV</sequence>
<accession>A0A4S2F1I2</accession>
<evidence type="ECO:0000256" key="10">
    <source>
        <dbReference type="ARBA" id="ARBA00023204"/>
    </source>
</evidence>
<keyword evidence="9 12" id="KW-0804">Transcription</keyword>
<dbReference type="PRINTS" id="PR00726">
    <property type="entry name" value="LEXASERPTASE"/>
</dbReference>
<comment type="function">
    <text evidence="12">Represses a number of genes involved in the response to DNA damage (SOS response), including recA and lexA. In the presence of single-stranded DNA, RecA interacts with LexA causing an autocatalytic cleavage which disrupts the DNA-binding part of LexA, leading to derepression of the SOS regulon and eventually DNA repair.</text>
</comment>
<dbReference type="Proteomes" id="UP000310263">
    <property type="component" value="Unassembled WGS sequence"/>
</dbReference>
<keyword evidence="8 12" id="KW-0238">DNA-binding</keyword>
<evidence type="ECO:0000256" key="12">
    <source>
        <dbReference type="HAMAP-Rule" id="MF_00015"/>
    </source>
</evidence>
<keyword evidence="4 12" id="KW-0227">DNA damage</keyword>
<evidence type="ECO:0000256" key="6">
    <source>
        <dbReference type="ARBA" id="ARBA00022813"/>
    </source>
</evidence>
<evidence type="ECO:0000256" key="2">
    <source>
        <dbReference type="ARBA" id="ARBA00022491"/>
    </source>
</evidence>
<dbReference type="Pfam" id="PF00717">
    <property type="entry name" value="Peptidase_S24"/>
    <property type="match status" value="1"/>
</dbReference>
<dbReference type="FunFam" id="2.10.109.10:FF:000001">
    <property type="entry name" value="LexA repressor"/>
    <property type="match status" value="1"/>
</dbReference>
<proteinExistence type="inferred from homology"/>
<dbReference type="InterPro" id="IPR006197">
    <property type="entry name" value="Peptidase_S24_LexA"/>
</dbReference>
<evidence type="ECO:0000256" key="5">
    <source>
        <dbReference type="ARBA" id="ARBA00022801"/>
    </source>
</evidence>
<evidence type="ECO:0000259" key="15">
    <source>
        <dbReference type="Pfam" id="PF01726"/>
    </source>
</evidence>
<evidence type="ECO:0000313" key="16">
    <source>
        <dbReference type="EMBL" id="TGY62182.1"/>
    </source>
</evidence>
<dbReference type="InterPro" id="IPR006200">
    <property type="entry name" value="LexA"/>
</dbReference>
<gene>
    <name evidence="12 16" type="primary">lexA</name>
    <name evidence="16" type="ORF">E5334_05820</name>
</gene>
<dbReference type="EC" id="3.4.21.88" evidence="12"/>
<keyword evidence="17" id="KW-1185">Reference proteome</keyword>
<dbReference type="OrthoDB" id="9802364at2"/>
<organism evidence="16 17">
    <name type="scientific">Muricaecibacterium torontonense</name>
    <dbReference type="NCBI Taxonomy" id="3032871"/>
    <lineage>
        <taxon>Bacteria</taxon>
        <taxon>Bacillati</taxon>
        <taxon>Actinomycetota</taxon>
        <taxon>Coriobacteriia</taxon>
        <taxon>Coriobacteriales</taxon>
        <taxon>Atopobiaceae</taxon>
        <taxon>Muricaecibacterium</taxon>
    </lineage>
</organism>
<dbReference type="InterPro" id="IPR006199">
    <property type="entry name" value="LexA_DNA-bd_dom"/>
</dbReference>
<dbReference type="Gene3D" id="1.10.10.10">
    <property type="entry name" value="Winged helix-like DNA-binding domain superfamily/Winged helix DNA-binding domain"/>
    <property type="match status" value="1"/>
</dbReference>
<dbReference type="PANTHER" id="PTHR33516:SF2">
    <property type="entry name" value="LEXA REPRESSOR-RELATED"/>
    <property type="match status" value="1"/>
</dbReference>
<dbReference type="CDD" id="cd06529">
    <property type="entry name" value="S24_LexA-like"/>
    <property type="match status" value="1"/>
</dbReference>
<dbReference type="HAMAP" id="MF_00015">
    <property type="entry name" value="LexA"/>
    <property type="match status" value="1"/>
</dbReference>
<dbReference type="GO" id="GO:0006508">
    <property type="term" value="P:proteolysis"/>
    <property type="evidence" value="ECO:0007669"/>
    <property type="project" value="InterPro"/>
</dbReference>
<keyword evidence="11 12" id="KW-0742">SOS response</keyword>
<comment type="subunit">
    <text evidence="12">Homodimer.</text>
</comment>